<name>A0A6D2L0F9_9BRAS</name>
<dbReference type="Pfam" id="PF07734">
    <property type="entry name" value="FBA_1"/>
    <property type="match status" value="1"/>
</dbReference>
<evidence type="ECO:0000259" key="1">
    <source>
        <dbReference type="Pfam" id="PF07734"/>
    </source>
</evidence>
<evidence type="ECO:0000313" key="3">
    <source>
        <dbReference type="Proteomes" id="UP000467841"/>
    </source>
</evidence>
<dbReference type="NCBIfam" id="TIGR01640">
    <property type="entry name" value="F_box_assoc_1"/>
    <property type="match status" value="1"/>
</dbReference>
<dbReference type="SUPFAM" id="SSF81383">
    <property type="entry name" value="F-box domain"/>
    <property type="match status" value="1"/>
</dbReference>
<dbReference type="InterPro" id="IPR050796">
    <property type="entry name" value="SCF_F-box_component"/>
</dbReference>
<dbReference type="InterPro" id="IPR011043">
    <property type="entry name" value="Gal_Oxase/kelch_b-propeller"/>
</dbReference>
<dbReference type="InterPro" id="IPR036047">
    <property type="entry name" value="F-box-like_dom_sf"/>
</dbReference>
<dbReference type="SUPFAM" id="SSF50965">
    <property type="entry name" value="Galactose oxidase, central domain"/>
    <property type="match status" value="1"/>
</dbReference>
<protein>
    <recommendedName>
        <fullName evidence="1">F-box associated beta-propeller type 1 domain-containing protein</fullName>
    </recommendedName>
</protein>
<evidence type="ECO:0000313" key="2">
    <source>
        <dbReference type="EMBL" id="CAA7052998.1"/>
    </source>
</evidence>
<dbReference type="AlphaFoldDB" id="A0A6D2L0F9"/>
<dbReference type="OrthoDB" id="1036825at2759"/>
<reference evidence="2" key="1">
    <citation type="submission" date="2020-01" db="EMBL/GenBank/DDBJ databases">
        <authorList>
            <person name="Mishra B."/>
        </authorList>
    </citation>
    <scope>NUCLEOTIDE SEQUENCE [LARGE SCALE GENOMIC DNA]</scope>
</reference>
<organism evidence="2 3">
    <name type="scientific">Microthlaspi erraticum</name>
    <dbReference type="NCBI Taxonomy" id="1685480"/>
    <lineage>
        <taxon>Eukaryota</taxon>
        <taxon>Viridiplantae</taxon>
        <taxon>Streptophyta</taxon>
        <taxon>Embryophyta</taxon>
        <taxon>Tracheophyta</taxon>
        <taxon>Spermatophyta</taxon>
        <taxon>Magnoliopsida</taxon>
        <taxon>eudicotyledons</taxon>
        <taxon>Gunneridae</taxon>
        <taxon>Pentapetalae</taxon>
        <taxon>rosids</taxon>
        <taxon>malvids</taxon>
        <taxon>Brassicales</taxon>
        <taxon>Brassicaceae</taxon>
        <taxon>Coluteocarpeae</taxon>
        <taxon>Microthlaspi</taxon>
    </lineage>
</organism>
<sequence>MTMEMSGDLPRDLVVEEILTRVPATDDLIEMGTTCKLWNHMFTRDGRFARKHTDKAAKQFLVLLLRRESTISRTIVDLDGKVASLEVKAEVSLVDPKYPADQFDIKRVFHCDGLLLCTSFDESRFVVWNPFTGETRWFLPSYRYIKDRHFALGYYKEGNHKSYKVLSFYPYSKDFEMYEFGSDSWRVVDDIMAPGWKLGYCSVDVSLKGSTYWFAEDKTKTQSIVSLVKFDYSTEKCVPVPLPYQRSRYDVIGLSVVKDEKLSVLLQLEYTSKTEIWVTSKIGETNKGVSWSKVLAFDMTPDFRLCYEARFLLDDEKKVVMIAVNWVDFEDETKARDMVYIIGEDNEATLVDVGPSIEDEFRADIFNYCPSLVQIQRAGGKRKRADM</sequence>
<dbReference type="PANTHER" id="PTHR31672">
    <property type="entry name" value="BNACNNG10540D PROTEIN"/>
    <property type="match status" value="1"/>
</dbReference>
<dbReference type="EMBL" id="CACVBM020001518">
    <property type="protein sequence ID" value="CAA7052998.1"/>
    <property type="molecule type" value="Genomic_DNA"/>
</dbReference>
<keyword evidence="3" id="KW-1185">Reference proteome</keyword>
<dbReference type="Proteomes" id="UP000467841">
    <property type="component" value="Unassembled WGS sequence"/>
</dbReference>
<proteinExistence type="predicted"/>
<dbReference type="InterPro" id="IPR006527">
    <property type="entry name" value="F-box-assoc_dom_typ1"/>
</dbReference>
<dbReference type="InterPro" id="IPR017451">
    <property type="entry name" value="F-box-assoc_interact_dom"/>
</dbReference>
<comment type="caution">
    <text evidence="2">The sequence shown here is derived from an EMBL/GenBank/DDBJ whole genome shotgun (WGS) entry which is preliminary data.</text>
</comment>
<gene>
    <name evidence="2" type="ORF">MERR_LOCUS40233</name>
</gene>
<dbReference type="PANTHER" id="PTHR31672:SF13">
    <property type="entry name" value="F-BOX PROTEIN CPR30-LIKE"/>
    <property type="match status" value="1"/>
</dbReference>
<accession>A0A6D2L0F9</accession>
<feature type="domain" description="F-box associated beta-propeller type 1" evidence="1">
    <location>
        <begin position="65"/>
        <end position="375"/>
    </location>
</feature>